<accession>A0A1Q8EK93</accession>
<dbReference type="Proteomes" id="UP000185578">
    <property type="component" value="Unassembled WGS sequence"/>
</dbReference>
<organism evidence="1 2">
    <name type="scientific">Pseudomonas chlororaphis</name>
    <dbReference type="NCBI Taxonomy" id="587753"/>
    <lineage>
        <taxon>Bacteria</taxon>
        <taxon>Pseudomonadati</taxon>
        <taxon>Pseudomonadota</taxon>
        <taxon>Gammaproteobacteria</taxon>
        <taxon>Pseudomonadales</taxon>
        <taxon>Pseudomonadaceae</taxon>
        <taxon>Pseudomonas</taxon>
    </lineage>
</organism>
<sequence>MAQGIQGHRRADGLTVLVLQLHVGARGTGNWQLARNWIDDSWLWGQRRHIHCCSWRWLTVRTGGHHLDWLATHAWRYVDDSLALGIQGHRRADGFAVLVLQLHVGARGAGDWQLGGDWIDCSQLWGQQRHIHCCSWRWFTVCACDHHLDWLATHAWRYVDDSLALGVQGYRRADGLTVLVLQLHVGARGAGDWKLTRNWIDCSQLWGQQRHIHCCSWRWFTVCACDHHLDWLATHAWRYVDDSLALGVQGYRRADRLTVLVLQLRVGARGAGDWQLGGDWIDCSQLWGQRRHIHCCSWRWFTVCACDHHLDWLATHAWRYVDDSLALGVQGYRRADRLTVLVLQLRVGARGAGDWQLGGDWIDCSQLWGQRRHIHCCSWRWFTVCACDHHLDWLATHAWRYVDDSLALGVQGYRRADRLTVLVLQLRVGARGAGDWQLGGDWIDCSQLWGQRRHIHCCSWRWFTVCACDHHLDWLATHAWRYVDDSLALGVQGYRRADRLTVLVLQLRVGARGAGDWQLGGDWIDCSQLWGQQRHIHCCSWRWFTVCACDHHLDWLATHAWRYVDDSLALGVQGYRRADRLTVLVLQLRVGARGAGDWQLGGDWIDCSQLWGQRRHIHCCSW</sequence>
<comment type="caution">
    <text evidence="1">The sequence shown here is derived from an EMBL/GenBank/DDBJ whole genome shotgun (WGS) entry which is preliminary data.</text>
</comment>
<name>A0A1Q8EK93_9PSED</name>
<dbReference type="EMBL" id="MSCT01000020">
    <property type="protein sequence ID" value="OLF52212.1"/>
    <property type="molecule type" value="Genomic_DNA"/>
</dbReference>
<dbReference type="AlphaFoldDB" id="A0A1Q8EK93"/>
<proteinExistence type="predicted"/>
<protein>
    <submittedName>
        <fullName evidence="1">Uncharacterized protein</fullName>
    </submittedName>
</protein>
<gene>
    <name evidence="1" type="ORF">BTN82_26205</name>
</gene>
<reference evidence="1 2" key="1">
    <citation type="submission" date="2016-12" db="EMBL/GenBank/DDBJ databases">
        <authorList>
            <person name="Song W.-J."/>
            <person name="Kurnit D.M."/>
        </authorList>
    </citation>
    <scope>NUCLEOTIDE SEQUENCE [LARGE SCALE GENOMIC DNA]</scope>
    <source>
        <strain evidence="1 2">PCL1601</strain>
    </source>
</reference>
<evidence type="ECO:0000313" key="1">
    <source>
        <dbReference type="EMBL" id="OLF52212.1"/>
    </source>
</evidence>
<evidence type="ECO:0000313" key="2">
    <source>
        <dbReference type="Proteomes" id="UP000185578"/>
    </source>
</evidence>